<evidence type="ECO:0008006" key="3">
    <source>
        <dbReference type="Google" id="ProtNLM"/>
    </source>
</evidence>
<sequence length="176" mass="18515">MSRPLLLLAVASLVAVAFPSVFEDYRKHQAAESGPEMLDPPASVVTAAAPVPPPGRAVLPAGADGHFRASARLNNRPADVLVDTGATYVALNEATARRLGLVLPASAFRYKTKTANGEVPVALGTLDRVEIGNVMVRDVEVAVTKGDGLDTILLGMSFLKKLSRYEVAGGRLVLSR</sequence>
<accession>A0A916ZQS2</accession>
<name>A0A916ZQS2_9HYPH</name>
<gene>
    <name evidence="1" type="ORF">GCM10011390_30800</name>
</gene>
<dbReference type="Pfam" id="PF13975">
    <property type="entry name" value="gag-asp_proteas"/>
    <property type="match status" value="1"/>
</dbReference>
<dbReference type="GO" id="GO:0006508">
    <property type="term" value="P:proteolysis"/>
    <property type="evidence" value="ECO:0007669"/>
    <property type="project" value="InterPro"/>
</dbReference>
<dbReference type="CDD" id="cd05483">
    <property type="entry name" value="retropepsin_like_bacteria"/>
    <property type="match status" value="1"/>
</dbReference>
<evidence type="ECO:0000313" key="2">
    <source>
        <dbReference type="Proteomes" id="UP000644699"/>
    </source>
</evidence>
<dbReference type="Proteomes" id="UP000644699">
    <property type="component" value="Unassembled WGS sequence"/>
</dbReference>
<dbReference type="InterPro" id="IPR011969">
    <property type="entry name" value="Clan_AA_Asp_peptidase_C"/>
</dbReference>
<dbReference type="InterPro" id="IPR001969">
    <property type="entry name" value="Aspartic_peptidase_AS"/>
</dbReference>
<reference evidence="1" key="2">
    <citation type="submission" date="2020-09" db="EMBL/GenBank/DDBJ databases">
        <authorList>
            <person name="Sun Q."/>
            <person name="Zhou Y."/>
        </authorList>
    </citation>
    <scope>NUCLEOTIDE SEQUENCE</scope>
    <source>
        <strain evidence="1">CGMCC 1.15367</strain>
    </source>
</reference>
<dbReference type="AlphaFoldDB" id="A0A916ZQS2"/>
<dbReference type="InterPro" id="IPR021109">
    <property type="entry name" value="Peptidase_aspartic_dom_sf"/>
</dbReference>
<dbReference type="GO" id="GO:0004190">
    <property type="term" value="F:aspartic-type endopeptidase activity"/>
    <property type="evidence" value="ECO:0007669"/>
    <property type="project" value="InterPro"/>
</dbReference>
<organism evidence="1 2">
    <name type="scientific">Aureimonas endophytica</name>
    <dbReference type="NCBI Taxonomy" id="2027858"/>
    <lineage>
        <taxon>Bacteria</taxon>
        <taxon>Pseudomonadati</taxon>
        <taxon>Pseudomonadota</taxon>
        <taxon>Alphaproteobacteria</taxon>
        <taxon>Hyphomicrobiales</taxon>
        <taxon>Aurantimonadaceae</taxon>
        <taxon>Aureimonas</taxon>
    </lineage>
</organism>
<dbReference type="RefSeq" id="WP_188909970.1">
    <property type="nucleotide sequence ID" value="NZ_BMIQ01000004.1"/>
</dbReference>
<comment type="caution">
    <text evidence="1">The sequence shown here is derived from an EMBL/GenBank/DDBJ whole genome shotgun (WGS) entry which is preliminary data.</text>
</comment>
<dbReference type="EMBL" id="BMIQ01000004">
    <property type="protein sequence ID" value="GGE09549.1"/>
    <property type="molecule type" value="Genomic_DNA"/>
</dbReference>
<proteinExistence type="predicted"/>
<protein>
    <recommendedName>
        <fullName evidence="3">Aspartyl protease family protein</fullName>
    </recommendedName>
</protein>
<dbReference type="NCBIfam" id="TIGR02281">
    <property type="entry name" value="clan_AA_DTGA"/>
    <property type="match status" value="1"/>
</dbReference>
<dbReference type="Gene3D" id="2.40.70.10">
    <property type="entry name" value="Acid Proteases"/>
    <property type="match status" value="1"/>
</dbReference>
<dbReference type="PROSITE" id="PS00141">
    <property type="entry name" value="ASP_PROTEASE"/>
    <property type="match status" value="1"/>
</dbReference>
<keyword evidence="2" id="KW-1185">Reference proteome</keyword>
<dbReference type="InterPro" id="IPR034122">
    <property type="entry name" value="Retropepsin-like_bacterial"/>
</dbReference>
<dbReference type="SUPFAM" id="SSF50630">
    <property type="entry name" value="Acid proteases"/>
    <property type="match status" value="1"/>
</dbReference>
<reference evidence="1" key="1">
    <citation type="journal article" date="2014" name="Int. J. Syst. Evol. Microbiol.">
        <title>Complete genome sequence of Corynebacterium casei LMG S-19264T (=DSM 44701T), isolated from a smear-ripened cheese.</title>
        <authorList>
            <consortium name="US DOE Joint Genome Institute (JGI-PGF)"/>
            <person name="Walter F."/>
            <person name="Albersmeier A."/>
            <person name="Kalinowski J."/>
            <person name="Ruckert C."/>
        </authorList>
    </citation>
    <scope>NUCLEOTIDE SEQUENCE</scope>
    <source>
        <strain evidence="1">CGMCC 1.15367</strain>
    </source>
</reference>
<evidence type="ECO:0000313" key="1">
    <source>
        <dbReference type="EMBL" id="GGE09549.1"/>
    </source>
</evidence>